<evidence type="ECO:0000313" key="2">
    <source>
        <dbReference type="EMBL" id="KAG2190877.1"/>
    </source>
</evidence>
<feature type="compositionally biased region" description="Basic residues" evidence="1">
    <location>
        <begin position="25"/>
        <end position="35"/>
    </location>
</feature>
<organism evidence="2 3">
    <name type="scientific">Mucor saturninus</name>
    <dbReference type="NCBI Taxonomy" id="64648"/>
    <lineage>
        <taxon>Eukaryota</taxon>
        <taxon>Fungi</taxon>
        <taxon>Fungi incertae sedis</taxon>
        <taxon>Mucoromycota</taxon>
        <taxon>Mucoromycotina</taxon>
        <taxon>Mucoromycetes</taxon>
        <taxon>Mucorales</taxon>
        <taxon>Mucorineae</taxon>
        <taxon>Mucoraceae</taxon>
        <taxon>Mucor</taxon>
    </lineage>
</organism>
<sequence>MNAKNEVNNNKKNQVTLSFVDADPKKRKTDGRKRTRTEEKKEQEEDKNQISDKGTKKRGIWTKKREMAVLTSYVTHRPFAVPYKTRGVYWERILKEVNEQDESETPLKRVAMIANFHDLLDQYKHLFSENVVNKSSGINRFNSDIERAAYSAWNQYQEDIKYSADEKIKKQEEIEKTEKRDKRMQGLAKEGKCFHKNKGKERNDGPSTAITGSAINPVKTTTTVEPIRMIEEEPEPILERSNGFRSKEHSEIMSALQTLHEDNQKLQQIFIMFLNK</sequence>
<gene>
    <name evidence="2" type="ORF">INT47_004043</name>
</gene>
<dbReference type="AlphaFoldDB" id="A0A8H7QDX3"/>
<reference evidence="2" key="1">
    <citation type="submission" date="2020-12" db="EMBL/GenBank/DDBJ databases">
        <title>Metabolic potential, ecology and presence of endohyphal bacteria is reflected in genomic diversity of Mucoromycotina.</title>
        <authorList>
            <person name="Muszewska A."/>
            <person name="Okrasinska A."/>
            <person name="Steczkiewicz K."/>
            <person name="Drgas O."/>
            <person name="Orlowska M."/>
            <person name="Perlinska-Lenart U."/>
            <person name="Aleksandrzak-Piekarczyk T."/>
            <person name="Szatraj K."/>
            <person name="Zielenkiewicz U."/>
            <person name="Pilsyk S."/>
            <person name="Malc E."/>
            <person name="Mieczkowski P."/>
            <person name="Kruszewska J.S."/>
            <person name="Biernat P."/>
            <person name="Pawlowska J."/>
        </authorList>
    </citation>
    <scope>NUCLEOTIDE SEQUENCE</scope>
    <source>
        <strain evidence="2">WA0000017839</strain>
    </source>
</reference>
<dbReference type="EMBL" id="JAEPRD010000526">
    <property type="protein sequence ID" value="KAG2190877.1"/>
    <property type="molecule type" value="Genomic_DNA"/>
</dbReference>
<evidence type="ECO:0000256" key="1">
    <source>
        <dbReference type="SAM" id="MobiDB-lite"/>
    </source>
</evidence>
<dbReference type="Proteomes" id="UP000603453">
    <property type="component" value="Unassembled WGS sequence"/>
</dbReference>
<feature type="compositionally biased region" description="Basic and acidic residues" evidence="1">
    <location>
        <begin position="36"/>
        <end position="54"/>
    </location>
</feature>
<evidence type="ECO:0000313" key="3">
    <source>
        <dbReference type="Proteomes" id="UP000603453"/>
    </source>
</evidence>
<protein>
    <submittedName>
        <fullName evidence="2">Uncharacterized protein</fullName>
    </submittedName>
</protein>
<proteinExistence type="predicted"/>
<name>A0A8H7QDX3_9FUNG</name>
<keyword evidence="3" id="KW-1185">Reference proteome</keyword>
<comment type="caution">
    <text evidence="2">The sequence shown here is derived from an EMBL/GenBank/DDBJ whole genome shotgun (WGS) entry which is preliminary data.</text>
</comment>
<feature type="region of interest" description="Disordered" evidence="1">
    <location>
        <begin position="1"/>
        <end position="58"/>
    </location>
</feature>
<feature type="compositionally biased region" description="Low complexity" evidence="1">
    <location>
        <begin position="1"/>
        <end position="13"/>
    </location>
</feature>
<accession>A0A8H7QDX3</accession>